<feature type="transmembrane region" description="Helical" evidence="6">
    <location>
        <begin position="97"/>
        <end position="122"/>
    </location>
</feature>
<dbReference type="InterPro" id="IPR000276">
    <property type="entry name" value="GPCR_Rhodpsn"/>
</dbReference>
<evidence type="ECO:0000256" key="6">
    <source>
        <dbReference type="SAM" id="Phobius"/>
    </source>
</evidence>
<dbReference type="GO" id="GO:0005886">
    <property type="term" value="C:plasma membrane"/>
    <property type="evidence" value="ECO:0007669"/>
    <property type="project" value="UniProtKB-SubCell"/>
</dbReference>
<evidence type="ECO:0000313" key="9">
    <source>
        <dbReference type="Proteomes" id="UP001249851"/>
    </source>
</evidence>
<organism evidence="8 9">
    <name type="scientific">Acropora cervicornis</name>
    <name type="common">Staghorn coral</name>
    <dbReference type="NCBI Taxonomy" id="6130"/>
    <lineage>
        <taxon>Eukaryota</taxon>
        <taxon>Metazoa</taxon>
        <taxon>Cnidaria</taxon>
        <taxon>Anthozoa</taxon>
        <taxon>Hexacorallia</taxon>
        <taxon>Scleractinia</taxon>
        <taxon>Astrocoeniina</taxon>
        <taxon>Acroporidae</taxon>
        <taxon>Acropora</taxon>
    </lineage>
</organism>
<feature type="transmembrane region" description="Helical" evidence="6">
    <location>
        <begin position="61"/>
        <end position="85"/>
    </location>
</feature>
<evidence type="ECO:0000313" key="8">
    <source>
        <dbReference type="EMBL" id="KAK2573350.1"/>
    </source>
</evidence>
<keyword evidence="5 6" id="KW-0472">Membrane</keyword>
<dbReference type="EMBL" id="JARQWQ010000002">
    <property type="protein sequence ID" value="KAK2573350.1"/>
    <property type="molecule type" value="Genomic_DNA"/>
</dbReference>
<keyword evidence="8" id="KW-0675">Receptor</keyword>
<dbReference type="PANTHER" id="PTHR22750">
    <property type="entry name" value="G-PROTEIN COUPLED RECEPTOR"/>
    <property type="match status" value="1"/>
</dbReference>
<evidence type="ECO:0000256" key="3">
    <source>
        <dbReference type="ARBA" id="ARBA00022692"/>
    </source>
</evidence>
<feature type="transmembrane region" description="Helical" evidence="6">
    <location>
        <begin position="143"/>
        <end position="163"/>
    </location>
</feature>
<keyword evidence="4 6" id="KW-1133">Transmembrane helix</keyword>
<keyword evidence="2" id="KW-1003">Cell membrane</keyword>
<feature type="transmembrane region" description="Helical" evidence="6">
    <location>
        <begin position="227"/>
        <end position="248"/>
    </location>
</feature>
<name>A0AAD9VGS3_ACRCE</name>
<proteinExistence type="predicted"/>
<comment type="caution">
    <text evidence="8">The sequence shown here is derived from an EMBL/GenBank/DDBJ whole genome shotgun (WGS) entry which is preliminary data.</text>
</comment>
<dbReference type="GO" id="GO:0004930">
    <property type="term" value="F:G protein-coupled receptor activity"/>
    <property type="evidence" value="ECO:0007669"/>
    <property type="project" value="InterPro"/>
</dbReference>
<gene>
    <name evidence="8" type="ORF">P5673_000997</name>
</gene>
<keyword evidence="3 6" id="KW-0812">Transmembrane</keyword>
<dbReference type="SUPFAM" id="SSF81321">
    <property type="entry name" value="Family A G protein-coupled receptor-like"/>
    <property type="match status" value="1"/>
</dbReference>
<comment type="subcellular location">
    <subcellularLocation>
        <location evidence="1">Cell membrane</location>
        <topology evidence="1">Multi-pass membrane protein</topology>
    </subcellularLocation>
</comment>
<dbReference type="Gene3D" id="1.20.1070.10">
    <property type="entry name" value="Rhodopsin 7-helix transmembrane proteins"/>
    <property type="match status" value="2"/>
</dbReference>
<evidence type="ECO:0000256" key="1">
    <source>
        <dbReference type="ARBA" id="ARBA00004651"/>
    </source>
</evidence>
<reference evidence="8" key="1">
    <citation type="journal article" date="2023" name="G3 (Bethesda)">
        <title>Whole genome assembly and annotation of the endangered Caribbean coral Acropora cervicornis.</title>
        <authorList>
            <person name="Selwyn J.D."/>
            <person name="Vollmer S.V."/>
        </authorList>
    </citation>
    <scope>NUCLEOTIDE SEQUENCE</scope>
    <source>
        <strain evidence="8">K2</strain>
    </source>
</reference>
<evidence type="ECO:0000256" key="2">
    <source>
        <dbReference type="ARBA" id="ARBA00022475"/>
    </source>
</evidence>
<protein>
    <submittedName>
        <fullName evidence="8">Trace amine-associated receptor 1</fullName>
    </submittedName>
</protein>
<evidence type="ECO:0000256" key="4">
    <source>
        <dbReference type="ARBA" id="ARBA00022989"/>
    </source>
</evidence>
<accession>A0AAD9VGS3</accession>
<dbReference type="PRINTS" id="PR00237">
    <property type="entry name" value="GPCRRHODOPSN"/>
</dbReference>
<dbReference type="PROSITE" id="PS50262">
    <property type="entry name" value="G_PROTEIN_RECEP_F1_2"/>
    <property type="match status" value="1"/>
</dbReference>
<dbReference type="InterPro" id="IPR017452">
    <property type="entry name" value="GPCR_Rhodpsn_7TM"/>
</dbReference>
<sequence>METPQPFANIYCSKYLTQGLNQQIICLSVINTLLAVTAIVGNILILIALHRETSLHLPSKALIRNLVVSDLCVGFVEFLLVGKWISILQGQWQICPYFYLAYKIGASTSISVSLSTLAVISVERLLALLLGLKYRQVVTLRRVYVIVIAAWVLGVGNAILAMLNPDVKIASATGSIMCLITAFFCYTGIFFRIRRHQTQVHRITREQENQTPAFDITRYRKTVSTALWLQLALVVCYFPHMLLAPFAYPEIEKTLSSALYLFVTGVEKVIKFRETANGFHLGNLKIDCIESVLKAEEKATTRLQDADLIERKSANTALNQSPNDKRLTDLPSIETLSSENKNENKVLHVALT</sequence>
<evidence type="ECO:0000256" key="5">
    <source>
        <dbReference type="ARBA" id="ARBA00023136"/>
    </source>
</evidence>
<keyword evidence="9" id="KW-1185">Reference proteome</keyword>
<dbReference type="CDD" id="cd00637">
    <property type="entry name" value="7tm_classA_rhodopsin-like"/>
    <property type="match status" value="1"/>
</dbReference>
<feature type="domain" description="G-protein coupled receptors family 1 profile" evidence="7">
    <location>
        <begin position="41"/>
        <end position="352"/>
    </location>
</feature>
<dbReference type="AlphaFoldDB" id="A0AAD9VGS3"/>
<feature type="transmembrane region" description="Helical" evidence="6">
    <location>
        <begin position="20"/>
        <end position="49"/>
    </location>
</feature>
<feature type="transmembrane region" description="Helical" evidence="6">
    <location>
        <begin position="169"/>
        <end position="193"/>
    </location>
</feature>
<evidence type="ECO:0000259" key="7">
    <source>
        <dbReference type="PROSITE" id="PS50262"/>
    </source>
</evidence>
<dbReference type="Pfam" id="PF00001">
    <property type="entry name" value="7tm_1"/>
    <property type="match status" value="1"/>
</dbReference>
<dbReference type="Proteomes" id="UP001249851">
    <property type="component" value="Unassembled WGS sequence"/>
</dbReference>
<reference evidence="8" key="2">
    <citation type="journal article" date="2023" name="Science">
        <title>Genomic signatures of disease resistance in endangered staghorn corals.</title>
        <authorList>
            <person name="Vollmer S.V."/>
            <person name="Selwyn J.D."/>
            <person name="Despard B.A."/>
            <person name="Roesel C.L."/>
        </authorList>
    </citation>
    <scope>NUCLEOTIDE SEQUENCE</scope>
    <source>
        <strain evidence="8">K2</strain>
    </source>
</reference>